<dbReference type="PANTHER" id="PTHR39210:SF1">
    <property type="entry name" value="HEPARIN-SULFATE LYASE"/>
    <property type="match status" value="1"/>
</dbReference>
<feature type="domain" description="Heparinase II/III-like C-terminal" evidence="5">
    <location>
        <begin position="271"/>
        <end position="487"/>
    </location>
</feature>
<dbReference type="RefSeq" id="WP_046789615.1">
    <property type="nucleotide sequence ID" value="NZ_CP011366.1"/>
</dbReference>
<name>A0A0F7D411_9STAP</name>
<evidence type="ECO:0000313" key="9">
    <source>
        <dbReference type="Proteomes" id="UP000034029"/>
    </source>
</evidence>
<reference evidence="7 9" key="1">
    <citation type="journal article" date="2015" name="Int. J. Syst. Evol. Microbiol.">
        <title>Complete genome sequence of Salinicoccus halodurans H3B36, isolated from the Qaidam Basin in China.</title>
        <authorList>
            <person name="Jiang K."/>
            <person name="Xue Y."/>
            <person name="Ma Y."/>
        </authorList>
    </citation>
    <scope>NUCLEOTIDE SEQUENCE [LARGE SCALE GENOMIC DNA]</scope>
    <source>
        <strain evidence="7 9">H3B36</strain>
    </source>
</reference>
<evidence type="ECO:0000313" key="8">
    <source>
        <dbReference type="EMBL" id="SFK50307.1"/>
    </source>
</evidence>
<dbReference type="EMBL" id="CP011366">
    <property type="protein sequence ID" value="AKG73425.1"/>
    <property type="molecule type" value="Genomic_DNA"/>
</dbReference>
<dbReference type="OrthoDB" id="7335480at2"/>
<dbReference type="Gene3D" id="2.70.98.70">
    <property type="match status" value="1"/>
</dbReference>
<feature type="domain" description="Heparin-sulfate lyase N-terminal" evidence="6">
    <location>
        <begin position="5"/>
        <end position="269"/>
    </location>
</feature>
<dbReference type="EMBL" id="FOTB01000001">
    <property type="protein sequence ID" value="SFK50307.1"/>
    <property type="molecule type" value="Genomic_DNA"/>
</dbReference>
<dbReference type="Pfam" id="PF07940">
    <property type="entry name" value="Hepar_II_III_C"/>
    <property type="match status" value="1"/>
</dbReference>
<dbReference type="Gene3D" id="1.50.10.100">
    <property type="entry name" value="Chondroitin AC/alginate lyase"/>
    <property type="match status" value="1"/>
</dbReference>
<sequence length="528" mass="62335">MKLEKEREKVEDFLKNRLVVRKGFDPIDISKGIDWNYQHNKNANTYQTYLHSLGIVTDLLKVHKADNNPKLLKDAREIIIDWYGKDHTKNNNYAWKEHPVSSRVSNIIEFQEGAGEFKIDDETFSKIIIDHCEYLYNEKYYKFNNHGLMMDYGLLHASKYVTDKRLKRFYTDKAIYRVRYALLRDFTRRGVHLENSPEYHRLVLALFRKIDKVVKELKLTIGKDESEIIKLAIEYKNHIIQPNQYYPMIGDTGSIHDPKIKKNYSDFVDYDAGIAILNSKNEENEVESSMLTFKSGYHKKTHKHNDDLGVTLYLKGEELLVDSGKYSYDAKDKVRQHLVSPRGHNTVCIAHENYKLTNPVREQDGMKITKYVRKKNYKLISGINKMYENAFMTRHNILTSNDIYFVVDRVVSKEKGLFYQNFNLNENAEVKEIDKLTYEITLNDKQYILKTFERYDSKLMTEINKGYVSRQFGKYETNHRILIKQTLQNSTFVTAILPKENFDFLKDVTFLNGSLKYVFDDRSHEVII</sequence>
<dbReference type="AlphaFoldDB" id="A0A0F7D411"/>
<evidence type="ECO:0000256" key="1">
    <source>
        <dbReference type="ARBA" id="ARBA00004418"/>
    </source>
</evidence>
<evidence type="ECO:0000313" key="10">
    <source>
        <dbReference type="Proteomes" id="UP000183090"/>
    </source>
</evidence>
<evidence type="ECO:0000313" key="7">
    <source>
        <dbReference type="EMBL" id="AKG73425.1"/>
    </source>
</evidence>
<dbReference type="KEGG" id="shv:AAT16_03845"/>
<keyword evidence="4" id="KW-0456">Lyase</keyword>
<evidence type="ECO:0000256" key="3">
    <source>
        <dbReference type="ARBA" id="ARBA00022764"/>
    </source>
</evidence>
<dbReference type="Proteomes" id="UP000183090">
    <property type="component" value="Unassembled WGS sequence"/>
</dbReference>
<dbReference type="GO" id="GO:0016829">
    <property type="term" value="F:lyase activity"/>
    <property type="evidence" value="ECO:0007669"/>
    <property type="project" value="UniProtKB-KW"/>
</dbReference>
<dbReference type="GO" id="GO:0042597">
    <property type="term" value="C:periplasmic space"/>
    <property type="evidence" value="ECO:0007669"/>
    <property type="project" value="UniProtKB-SubCell"/>
</dbReference>
<comment type="subcellular location">
    <subcellularLocation>
        <location evidence="1">Periplasm</location>
    </subcellularLocation>
</comment>
<evidence type="ECO:0000259" key="6">
    <source>
        <dbReference type="Pfam" id="PF16889"/>
    </source>
</evidence>
<dbReference type="InterPro" id="IPR012480">
    <property type="entry name" value="Hepar_II_III_C"/>
</dbReference>
<dbReference type="Proteomes" id="UP000034029">
    <property type="component" value="Chromosome"/>
</dbReference>
<accession>A0A0F7D411</accession>
<evidence type="ECO:0000256" key="2">
    <source>
        <dbReference type="ARBA" id="ARBA00022729"/>
    </source>
</evidence>
<dbReference type="SUPFAM" id="SSF48230">
    <property type="entry name" value="Chondroitin AC/alginate lyase"/>
    <property type="match status" value="1"/>
</dbReference>
<keyword evidence="9" id="KW-1185">Reference proteome</keyword>
<keyword evidence="2" id="KW-0732">Signal</keyword>
<dbReference type="PANTHER" id="PTHR39210">
    <property type="entry name" value="HEPARIN-SULFATE LYASE"/>
    <property type="match status" value="1"/>
</dbReference>
<reference evidence="8 10" key="3">
    <citation type="submission" date="2016-10" db="EMBL/GenBank/DDBJ databases">
        <authorList>
            <person name="Varghese N."/>
            <person name="Submissions S."/>
        </authorList>
    </citation>
    <scope>NUCLEOTIDE SEQUENCE [LARGE SCALE GENOMIC DNA]</scope>
    <source>
        <strain evidence="8 10">CGMCC 1.6501</strain>
    </source>
</reference>
<reference evidence="9" key="2">
    <citation type="submission" date="2015-04" db="EMBL/GenBank/DDBJ databases">
        <title>Complete genome sequence of Salinicoccus halodurans strain H3B36, isolated from the Qaidam basin of China.</title>
        <authorList>
            <person name="Ma Y."/>
            <person name="Jiang K."/>
            <person name="Xue Y."/>
        </authorList>
    </citation>
    <scope>NUCLEOTIDE SEQUENCE [LARGE SCALE GENOMIC DNA]</scope>
    <source>
        <strain evidence="9">H3B36</strain>
    </source>
</reference>
<evidence type="ECO:0000259" key="5">
    <source>
        <dbReference type="Pfam" id="PF07940"/>
    </source>
</evidence>
<dbReference type="InterPro" id="IPR031680">
    <property type="entry name" value="Hepar_II_III_N"/>
</dbReference>
<keyword evidence="3" id="KW-0574">Periplasm</keyword>
<evidence type="ECO:0000256" key="4">
    <source>
        <dbReference type="ARBA" id="ARBA00023239"/>
    </source>
</evidence>
<gene>
    <name evidence="7" type="ORF">AAT16_03845</name>
    <name evidence="8" type="ORF">SAMN05216235_0004</name>
</gene>
<protein>
    <submittedName>
        <fullName evidence="8">Heparinase II/III-like protein</fullName>
    </submittedName>
</protein>
<dbReference type="Pfam" id="PF16889">
    <property type="entry name" value="Hepar_II_III_N"/>
    <property type="match status" value="1"/>
</dbReference>
<organism evidence="8 10">
    <name type="scientific">Salinicoccus halodurans</name>
    <dbReference type="NCBI Taxonomy" id="407035"/>
    <lineage>
        <taxon>Bacteria</taxon>
        <taxon>Bacillati</taxon>
        <taxon>Bacillota</taxon>
        <taxon>Bacilli</taxon>
        <taxon>Bacillales</taxon>
        <taxon>Staphylococcaceae</taxon>
        <taxon>Salinicoccus</taxon>
    </lineage>
</organism>
<dbReference type="InterPro" id="IPR008929">
    <property type="entry name" value="Chondroitin_lyas"/>
</dbReference>
<proteinExistence type="predicted"/>